<evidence type="ECO:0000256" key="13">
    <source>
        <dbReference type="ARBA" id="ARBA00031467"/>
    </source>
</evidence>
<dbReference type="GO" id="GO:0005737">
    <property type="term" value="C:cytoplasm"/>
    <property type="evidence" value="ECO:0007669"/>
    <property type="project" value="UniProtKB-SubCell"/>
</dbReference>
<dbReference type="EMBL" id="PPPX01000011">
    <property type="protein sequence ID" value="POA08733.1"/>
    <property type="molecule type" value="Genomic_DNA"/>
</dbReference>
<evidence type="ECO:0000256" key="12">
    <source>
        <dbReference type="ARBA" id="ARBA00030293"/>
    </source>
</evidence>
<evidence type="ECO:0000256" key="17">
    <source>
        <dbReference type="PROSITE-ProRule" id="PRU00418"/>
    </source>
</evidence>
<evidence type="ECO:0000256" key="10">
    <source>
        <dbReference type="ARBA" id="ARBA00022723"/>
    </source>
</evidence>
<keyword evidence="4" id="KW-0813">Transport</keyword>
<dbReference type="InterPro" id="IPR003188">
    <property type="entry name" value="PTS_IIA_lac/cel"/>
</dbReference>
<dbReference type="Gene3D" id="1.20.58.80">
    <property type="entry name" value="Phosphotransferase system, lactose/cellobiose-type IIA subunit"/>
    <property type="match status" value="1"/>
</dbReference>
<evidence type="ECO:0000256" key="9">
    <source>
        <dbReference type="ARBA" id="ARBA00022683"/>
    </source>
</evidence>
<evidence type="ECO:0000256" key="1">
    <source>
        <dbReference type="ARBA" id="ARBA00004496"/>
    </source>
</evidence>
<dbReference type="GO" id="GO:0046872">
    <property type="term" value="F:metal ion binding"/>
    <property type="evidence" value="ECO:0007669"/>
    <property type="project" value="UniProtKB-KW"/>
</dbReference>
<dbReference type="InterPro" id="IPR036542">
    <property type="entry name" value="PTS_IIA_lac/cel_sf"/>
</dbReference>
<protein>
    <recommendedName>
        <fullName evidence="3">PTS system lactose-specific EIIA component</fullName>
    </recommendedName>
    <alternativeName>
        <fullName evidence="12">EIIA-Lac</fullName>
    </alternativeName>
    <alternativeName>
        <fullName evidence="14">EIII-Lac</fullName>
    </alternativeName>
    <alternativeName>
        <fullName evidence="13">Lactose-specific phosphotransferase enzyme IIA component</fullName>
    </alternativeName>
</protein>
<dbReference type="GeneID" id="98298098"/>
<keyword evidence="11 16" id="KW-0460">Magnesium</keyword>
<evidence type="ECO:0000256" key="2">
    <source>
        <dbReference type="ARBA" id="ARBA00011233"/>
    </source>
</evidence>
<comment type="subcellular location">
    <subcellularLocation>
        <location evidence="1">Cytoplasm</location>
    </subcellularLocation>
</comment>
<dbReference type="PROSITE" id="PS51095">
    <property type="entry name" value="PTS_EIIA_TYPE_3"/>
    <property type="match status" value="1"/>
</dbReference>
<evidence type="ECO:0000256" key="5">
    <source>
        <dbReference type="ARBA" id="ARBA00022490"/>
    </source>
</evidence>
<dbReference type="Pfam" id="PF02255">
    <property type="entry name" value="PTS_IIA"/>
    <property type="match status" value="1"/>
</dbReference>
<dbReference type="CDD" id="cd00215">
    <property type="entry name" value="PTS_IIA_lac"/>
    <property type="match status" value="1"/>
</dbReference>
<evidence type="ECO:0000256" key="8">
    <source>
        <dbReference type="ARBA" id="ARBA00022679"/>
    </source>
</evidence>
<evidence type="ECO:0000313" key="18">
    <source>
        <dbReference type="EMBL" id="POA08733.1"/>
    </source>
</evidence>
<feature type="active site" description="Tele-phosphohistidine intermediate" evidence="15">
    <location>
        <position position="78"/>
    </location>
</feature>
<evidence type="ECO:0000256" key="11">
    <source>
        <dbReference type="ARBA" id="ARBA00022842"/>
    </source>
</evidence>
<feature type="binding site" evidence="16">
    <location>
        <position position="81"/>
    </location>
    <ligand>
        <name>Mg(2+)</name>
        <dbReference type="ChEBI" id="CHEBI:18420"/>
        <note>ligand shared between all trimeric partners</note>
    </ligand>
</feature>
<evidence type="ECO:0000256" key="15">
    <source>
        <dbReference type="PIRSR" id="PIRSR000699-1"/>
    </source>
</evidence>
<dbReference type="NCBIfam" id="TIGR00823">
    <property type="entry name" value="EIIA-LAC"/>
    <property type="match status" value="1"/>
</dbReference>
<dbReference type="GO" id="GO:0009401">
    <property type="term" value="P:phosphoenolpyruvate-dependent sugar phosphotransferase system"/>
    <property type="evidence" value="ECO:0007669"/>
    <property type="project" value="UniProtKB-KW"/>
</dbReference>
<dbReference type="AlphaFoldDB" id="A0A2K4FBT9"/>
<dbReference type="RefSeq" id="WP_103371725.1">
    <property type="nucleotide sequence ID" value="NZ_CBCRVO010000003.1"/>
</dbReference>
<keyword evidence="5" id="KW-0963">Cytoplasm</keyword>
<sequence>MQKEDVQMLGFEIVAYAGEARSKFLEALQAAKNGDIAGAESLIEEGNQVITQAHNAQTELLANEAQGNDIPYSVTMMHGQDHLMTTLAIRDLMTHIIELYQRER</sequence>
<dbReference type="PANTHER" id="PTHR34382:SF9">
    <property type="entry name" value="PHOSPHOTRANSFERASE SYSTEM SUGAR-SPECIFIC EII COMPONENT"/>
    <property type="match status" value="1"/>
</dbReference>
<proteinExistence type="predicted"/>
<dbReference type="GO" id="GO:0016740">
    <property type="term" value="F:transferase activity"/>
    <property type="evidence" value="ECO:0007669"/>
    <property type="project" value="UniProtKB-KW"/>
</dbReference>
<name>A0A2K4FBT9_9STAP</name>
<organism evidence="18 19">
    <name type="scientific">Staphylococcus argensis</name>
    <dbReference type="NCBI Taxonomy" id="1607738"/>
    <lineage>
        <taxon>Bacteria</taxon>
        <taxon>Bacillati</taxon>
        <taxon>Bacillota</taxon>
        <taxon>Bacilli</taxon>
        <taxon>Bacillales</taxon>
        <taxon>Staphylococcaceae</taxon>
        <taxon>Staphylococcus</taxon>
    </lineage>
</organism>
<evidence type="ECO:0000256" key="4">
    <source>
        <dbReference type="ARBA" id="ARBA00022448"/>
    </source>
</evidence>
<keyword evidence="10 16" id="KW-0479">Metal-binding</keyword>
<reference evidence="18 19" key="1">
    <citation type="submission" date="2017-08" db="EMBL/GenBank/DDBJ databases">
        <title>Draft genome sequences of 64 type strains of genus Staph aureus.</title>
        <authorList>
            <person name="Cole K."/>
            <person name="Golubchik T."/>
            <person name="Russell J."/>
            <person name="Foster D."/>
            <person name="Llewelyn M."/>
            <person name="Wilson D."/>
            <person name="Crook D."/>
            <person name="Paul J."/>
        </authorList>
    </citation>
    <scope>NUCLEOTIDE SEQUENCE [LARGE SCALE GENOMIC DNA]</scope>
    <source>
        <strain evidence="18 19">DSM 29875</strain>
    </source>
</reference>
<dbReference type="SUPFAM" id="SSF46973">
    <property type="entry name" value="Enzyme IIa from lactose specific PTS, IIa-lac"/>
    <property type="match status" value="1"/>
</dbReference>
<evidence type="ECO:0000256" key="14">
    <source>
        <dbReference type="ARBA" id="ARBA00032708"/>
    </source>
</evidence>
<dbReference type="PIRSF" id="PIRSF000699">
    <property type="entry name" value="PTS_IILac_III"/>
    <property type="match status" value="1"/>
</dbReference>
<keyword evidence="6" id="KW-0597">Phosphoprotein</keyword>
<dbReference type="OrthoDB" id="350602at2"/>
<keyword evidence="9" id="KW-0598">Phosphotransferase system</keyword>
<gene>
    <name evidence="18" type="ORF">CD039_07020</name>
</gene>
<comment type="caution">
    <text evidence="18">The sequence shown here is derived from an EMBL/GenBank/DDBJ whole genome shotgun (WGS) entry which is preliminary data.</text>
</comment>
<keyword evidence="8" id="KW-0808">Transferase</keyword>
<dbReference type="PANTHER" id="PTHR34382">
    <property type="entry name" value="PTS SYSTEM N,N'-DIACETYLCHITOBIOSE-SPECIFIC EIIA COMPONENT"/>
    <property type="match status" value="1"/>
</dbReference>
<keyword evidence="19" id="KW-1185">Reference proteome</keyword>
<keyword evidence="7" id="KW-0762">Sugar transport</keyword>
<evidence type="ECO:0000256" key="3">
    <source>
        <dbReference type="ARBA" id="ARBA00014322"/>
    </source>
</evidence>
<comment type="subunit">
    <text evidence="2">Homotrimer.</text>
</comment>
<evidence type="ECO:0000256" key="6">
    <source>
        <dbReference type="ARBA" id="ARBA00022553"/>
    </source>
</evidence>
<evidence type="ECO:0000256" key="7">
    <source>
        <dbReference type="ARBA" id="ARBA00022597"/>
    </source>
</evidence>
<evidence type="ECO:0000256" key="16">
    <source>
        <dbReference type="PIRSR" id="PIRSR000699-2"/>
    </source>
</evidence>
<feature type="modified residue" description="Phosphohistidine; by HPr" evidence="17">
    <location>
        <position position="78"/>
    </location>
</feature>
<dbReference type="Proteomes" id="UP000242712">
    <property type="component" value="Unassembled WGS sequence"/>
</dbReference>
<evidence type="ECO:0000313" key="19">
    <source>
        <dbReference type="Proteomes" id="UP000242712"/>
    </source>
</evidence>
<accession>A0A2K4FBT9</accession>
<comment type="cofactor">
    <cofactor evidence="16">
        <name>Mg(2+)</name>
        <dbReference type="ChEBI" id="CHEBI:18420"/>
    </cofactor>
    <text evidence="16">Binds 1 Mg(2+) ion per trimer.</text>
</comment>